<dbReference type="SUPFAM" id="SSF47413">
    <property type="entry name" value="lambda repressor-like DNA-binding domains"/>
    <property type="match status" value="1"/>
</dbReference>
<proteinExistence type="predicted"/>
<dbReference type="InterPro" id="IPR001387">
    <property type="entry name" value="Cro/C1-type_HTH"/>
</dbReference>
<evidence type="ECO:0000313" key="3">
    <source>
        <dbReference type="EMBL" id="ARS36052.1"/>
    </source>
</evidence>
<keyword evidence="1" id="KW-0175">Coiled coil</keyword>
<evidence type="ECO:0000256" key="1">
    <source>
        <dbReference type="SAM" id="Coils"/>
    </source>
</evidence>
<dbReference type="EMBL" id="CP021235">
    <property type="protein sequence ID" value="ARS36052.1"/>
    <property type="molecule type" value="Genomic_DNA"/>
</dbReference>
<name>A0A1X9YT68_9BACT</name>
<dbReference type="Proteomes" id="UP000266292">
    <property type="component" value="Chromosome"/>
</dbReference>
<dbReference type="PROSITE" id="PS50943">
    <property type="entry name" value="HTH_CROC1"/>
    <property type="match status" value="1"/>
</dbReference>
<evidence type="ECO:0000259" key="2">
    <source>
        <dbReference type="PROSITE" id="PS50943"/>
    </source>
</evidence>
<feature type="domain" description="HTH cro/C1-type" evidence="2">
    <location>
        <begin position="16"/>
        <end position="69"/>
    </location>
</feature>
<dbReference type="AlphaFoldDB" id="A0A1X9YT68"/>
<dbReference type="KEGG" id="pact:CA264_11735"/>
<dbReference type="InterPro" id="IPR010982">
    <property type="entry name" value="Lambda_DNA-bd_dom_sf"/>
</dbReference>
<dbReference type="CDD" id="cd00093">
    <property type="entry name" value="HTH_XRE"/>
    <property type="match status" value="1"/>
</dbReference>
<dbReference type="SMART" id="SM00530">
    <property type="entry name" value="HTH_XRE"/>
    <property type="match status" value="1"/>
</dbReference>
<dbReference type="Gene3D" id="1.10.260.40">
    <property type="entry name" value="lambda repressor-like DNA-binding domains"/>
    <property type="match status" value="1"/>
</dbReference>
<sequence>METAERRRPIHMGDHVRRMRTALGVKQSALASELGTTQQNISRIEQEEEVDDAMLNRIAGALGVTAEAIKNFREDGDMFHIEHMHDHASAGKGNFNQCTFNPLDKLIEVMDENRKLYERLLASEREKVEILRQQQQALLPEDRLHQAASLQAAYYFSITSVSSNSSTRRSASSGARRYVESAQKAASGYSCRTSLYLVLLSCSLLFSRKRLKHSPTETEVASKSMKPPMIKPLDLASKWW</sequence>
<evidence type="ECO:0000313" key="4">
    <source>
        <dbReference type="Proteomes" id="UP000266292"/>
    </source>
</evidence>
<protein>
    <recommendedName>
        <fullName evidence="2">HTH cro/C1-type domain-containing protein</fullName>
    </recommendedName>
</protein>
<reference evidence="4" key="1">
    <citation type="submission" date="2017-05" db="EMBL/GenBank/DDBJ databases">
        <authorList>
            <person name="Ray J."/>
            <person name="Price M."/>
            <person name="Deutschbauer A."/>
        </authorList>
    </citation>
    <scope>NUCLEOTIDE SEQUENCE [LARGE SCALE GENOMIC DNA]</scope>
    <source>
        <strain evidence="4">DSM 19842</strain>
    </source>
</reference>
<feature type="coiled-coil region" evidence="1">
    <location>
        <begin position="107"/>
        <end position="134"/>
    </location>
</feature>
<dbReference type="Pfam" id="PF01381">
    <property type="entry name" value="HTH_3"/>
    <property type="match status" value="1"/>
</dbReference>
<keyword evidence="4" id="KW-1185">Reference proteome</keyword>
<dbReference type="GO" id="GO:0003677">
    <property type="term" value="F:DNA binding"/>
    <property type="evidence" value="ECO:0007669"/>
    <property type="project" value="InterPro"/>
</dbReference>
<organism evidence="3 4">
    <name type="scientific">Pontibacter actiniarum</name>
    <dbReference type="NCBI Taxonomy" id="323450"/>
    <lineage>
        <taxon>Bacteria</taxon>
        <taxon>Pseudomonadati</taxon>
        <taxon>Bacteroidota</taxon>
        <taxon>Cytophagia</taxon>
        <taxon>Cytophagales</taxon>
        <taxon>Hymenobacteraceae</taxon>
        <taxon>Pontibacter</taxon>
    </lineage>
</organism>
<dbReference type="OrthoDB" id="674774at2"/>
<accession>A0A1X9YT68</accession>
<gene>
    <name evidence="3" type="ORF">CA264_11735</name>
</gene>